<dbReference type="RefSeq" id="WP_072825668.1">
    <property type="nucleotide sequence ID" value="NZ_FQUJ01000031.1"/>
</dbReference>
<evidence type="ECO:0000313" key="4">
    <source>
        <dbReference type="Proteomes" id="UP000184346"/>
    </source>
</evidence>
<dbReference type="Pfam" id="PF05016">
    <property type="entry name" value="ParE_toxin"/>
    <property type="match status" value="1"/>
</dbReference>
<evidence type="ECO:0000256" key="2">
    <source>
        <dbReference type="ARBA" id="ARBA00022649"/>
    </source>
</evidence>
<evidence type="ECO:0000313" key="3">
    <source>
        <dbReference type="EMBL" id="SHF86313.1"/>
    </source>
</evidence>
<dbReference type="Gene3D" id="3.30.2310.20">
    <property type="entry name" value="RelE-like"/>
    <property type="match status" value="1"/>
</dbReference>
<dbReference type="InterPro" id="IPR007712">
    <property type="entry name" value="RelE/ParE_toxin"/>
</dbReference>
<comment type="similarity">
    <text evidence="1">Belongs to the RelE toxin family.</text>
</comment>
<dbReference type="SUPFAM" id="SSF143011">
    <property type="entry name" value="RelE-like"/>
    <property type="match status" value="1"/>
</dbReference>
<dbReference type="EMBL" id="FQUJ01000031">
    <property type="protein sequence ID" value="SHF86313.1"/>
    <property type="molecule type" value="Genomic_DNA"/>
</dbReference>
<keyword evidence="4" id="KW-1185">Reference proteome</keyword>
<keyword evidence="2" id="KW-1277">Toxin-antitoxin system</keyword>
<reference evidence="3 4" key="1">
    <citation type="submission" date="2016-11" db="EMBL/GenBank/DDBJ databases">
        <authorList>
            <person name="Jaros S."/>
            <person name="Januszkiewicz K."/>
            <person name="Wedrychowicz H."/>
        </authorList>
    </citation>
    <scope>NUCLEOTIDE SEQUENCE [LARGE SCALE GENOMIC DNA]</scope>
    <source>
        <strain evidence="3 4">DSM 19980</strain>
    </source>
</reference>
<proteinExistence type="inferred from homology"/>
<sequence>MASYRLVVKKSVSKDLRSLPNKDVVRILQRIEALQSDPRPSGSEKLSGQKRYRVRQGVYRIVYEITDEVLLVTVVKVGHRRDVDRPG</sequence>
<evidence type="ECO:0000256" key="1">
    <source>
        <dbReference type="ARBA" id="ARBA00006226"/>
    </source>
</evidence>
<accession>A0A1M5F453</accession>
<dbReference type="Proteomes" id="UP000184346">
    <property type="component" value="Unassembled WGS sequence"/>
</dbReference>
<organism evidence="3 4">
    <name type="scientific">Modicisalibacter ilicicola DSM 19980</name>
    <dbReference type="NCBI Taxonomy" id="1121942"/>
    <lineage>
        <taxon>Bacteria</taxon>
        <taxon>Pseudomonadati</taxon>
        <taxon>Pseudomonadota</taxon>
        <taxon>Gammaproteobacteria</taxon>
        <taxon>Oceanospirillales</taxon>
        <taxon>Halomonadaceae</taxon>
        <taxon>Modicisalibacter</taxon>
    </lineage>
</organism>
<dbReference type="STRING" id="1121942.SAMN02745148_03712"/>
<dbReference type="InterPro" id="IPR035093">
    <property type="entry name" value="RelE/ParE_toxin_dom_sf"/>
</dbReference>
<dbReference type="PANTHER" id="PTHR35601:SF1">
    <property type="entry name" value="TOXIN RELE"/>
    <property type="match status" value="1"/>
</dbReference>
<protein>
    <submittedName>
        <fullName evidence="3">mRNA interferase RelE/StbE</fullName>
    </submittedName>
</protein>
<dbReference type="PANTHER" id="PTHR35601">
    <property type="entry name" value="TOXIN RELE"/>
    <property type="match status" value="1"/>
</dbReference>
<name>A0A1M5F453_9GAMM</name>
<gene>
    <name evidence="3" type="ORF">SAMN02745148_03712</name>
</gene>
<dbReference type="OrthoDB" id="5570653at2"/>
<dbReference type="AlphaFoldDB" id="A0A1M5F453"/>